<keyword evidence="1" id="KW-1185">Reference proteome</keyword>
<dbReference type="Proteomes" id="UP000694864">
    <property type="component" value="Chromosome 19"/>
</dbReference>
<accession>A0ABM1RBU2</accession>
<evidence type="ECO:0000313" key="1">
    <source>
        <dbReference type="Proteomes" id="UP000694864"/>
    </source>
</evidence>
<name>A0ABM1RBU2_CAMSA</name>
<reference evidence="2" key="2">
    <citation type="submission" date="2025-08" db="UniProtKB">
        <authorList>
            <consortium name="RefSeq"/>
        </authorList>
    </citation>
    <scope>IDENTIFICATION</scope>
    <source>
        <tissue evidence="2">Leaf</tissue>
    </source>
</reference>
<dbReference type="RefSeq" id="XP_019096480.1">
    <property type="nucleotide sequence ID" value="XM_019240935.1"/>
</dbReference>
<proteinExistence type="predicted"/>
<evidence type="ECO:0000313" key="2">
    <source>
        <dbReference type="RefSeq" id="XP_019096480.1"/>
    </source>
</evidence>
<dbReference type="GeneID" id="104766666"/>
<dbReference type="PANTHER" id="PTHR48258:SF4">
    <property type="entry name" value="DUF4216 DOMAIN-CONTAINING PROTEIN"/>
    <property type="match status" value="1"/>
</dbReference>
<dbReference type="PANTHER" id="PTHR48258">
    <property type="entry name" value="DUF4218 DOMAIN-CONTAINING PROTEIN-RELATED"/>
    <property type="match status" value="1"/>
</dbReference>
<organism evidence="1 2">
    <name type="scientific">Camelina sativa</name>
    <name type="common">False flax</name>
    <name type="synonym">Myagrum sativum</name>
    <dbReference type="NCBI Taxonomy" id="90675"/>
    <lineage>
        <taxon>Eukaryota</taxon>
        <taxon>Viridiplantae</taxon>
        <taxon>Streptophyta</taxon>
        <taxon>Embryophyta</taxon>
        <taxon>Tracheophyta</taxon>
        <taxon>Spermatophyta</taxon>
        <taxon>Magnoliopsida</taxon>
        <taxon>eudicotyledons</taxon>
        <taxon>Gunneridae</taxon>
        <taxon>Pentapetalae</taxon>
        <taxon>rosids</taxon>
        <taxon>malvids</taxon>
        <taxon>Brassicales</taxon>
        <taxon>Brassicaceae</taxon>
        <taxon>Camelineae</taxon>
        <taxon>Camelina</taxon>
    </lineage>
</organism>
<protein>
    <submittedName>
        <fullName evidence="2">Uncharacterized protein LOC104766666</fullName>
    </submittedName>
</protein>
<reference evidence="1" key="1">
    <citation type="journal article" date="2014" name="Nat. Commun.">
        <title>The emerging biofuel crop Camelina sativa retains a highly undifferentiated hexaploid genome structure.</title>
        <authorList>
            <person name="Kagale S."/>
            <person name="Koh C."/>
            <person name="Nixon J."/>
            <person name="Bollina V."/>
            <person name="Clarke W.E."/>
            <person name="Tuteja R."/>
            <person name="Spillane C."/>
            <person name="Robinson S.J."/>
            <person name="Links M.G."/>
            <person name="Clarke C."/>
            <person name="Higgins E.E."/>
            <person name="Huebert T."/>
            <person name="Sharpe A.G."/>
            <person name="Parkin I.A."/>
        </authorList>
    </citation>
    <scope>NUCLEOTIDE SEQUENCE [LARGE SCALE GENOMIC DNA]</scope>
    <source>
        <strain evidence="1">cv. DH55</strain>
    </source>
</reference>
<gene>
    <name evidence="2" type="primary">LOC104766666</name>
</gene>
<sequence length="237" mass="27791">MGKTKDNIISRLDLPSICNRPHLHVLPSGRGPIPRFRLDGDAKDALFRWIVRKVKFPDRYASNLRNCVDNQEGISAFFITRSLTPAGIRQLADNIPVLICNLEKIFLPSFFRCDGGGEKPHYINQVPDIFSQIRRLSGKPTKRWLTEVELKHLHTYILLNCEELWPYERIYLEQLRTSYPHYDEETLATKKQNEFVQWMKFYVHTCNNRGERLHTWLEELVDGPLSLAQSSPTYYTR</sequence>